<protein>
    <recommendedName>
        <fullName evidence="1">1-alkyl-2-acetylglycerophosphocholine esterase</fullName>
        <ecNumber evidence="1">3.1.1.47</ecNumber>
    </recommendedName>
</protein>
<dbReference type="GO" id="GO:0003847">
    <property type="term" value="F:1-alkyl-2-acetylglycerophosphocholine esterase activity"/>
    <property type="evidence" value="ECO:0007669"/>
    <property type="project" value="UniProtKB-EC"/>
</dbReference>
<evidence type="ECO:0000313" key="6">
    <source>
        <dbReference type="EMBL" id="CRK37538.1"/>
    </source>
</evidence>
<dbReference type="STRING" id="100787.A0A0G4MTD4"/>
<dbReference type="PANTHER" id="PTHR10272:SF14">
    <property type="entry name" value="PAF ACETYLHYDROLASE FAMILY PROTEIN"/>
    <property type="match status" value="1"/>
</dbReference>
<dbReference type="GO" id="GO:0016042">
    <property type="term" value="P:lipid catabolic process"/>
    <property type="evidence" value="ECO:0007669"/>
    <property type="project" value="UniProtKB-KW"/>
</dbReference>
<dbReference type="Gene3D" id="3.40.50.1820">
    <property type="entry name" value="alpha/beta hydrolase"/>
    <property type="match status" value="1"/>
</dbReference>
<keyword evidence="7" id="KW-1185">Reference proteome</keyword>
<dbReference type="EMBL" id="CVQH01024750">
    <property type="protein sequence ID" value="CRK37538.1"/>
    <property type="molecule type" value="Genomic_DNA"/>
</dbReference>
<organism evidence="6 7">
    <name type="scientific">Verticillium longisporum</name>
    <name type="common">Verticillium dahliae var. longisporum</name>
    <dbReference type="NCBI Taxonomy" id="100787"/>
    <lineage>
        <taxon>Eukaryota</taxon>
        <taxon>Fungi</taxon>
        <taxon>Dikarya</taxon>
        <taxon>Ascomycota</taxon>
        <taxon>Pezizomycotina</taxon>
        <taxon>Sordariomycetes</taxon>
        <taxon>Hypocreomycetidae</taxon>
        <taxon>Glomerellales</taxon>
        <taxon>Plectosphaerellaceae</taxon>
        <taxon>Verticillium</taxon>
    </lineage>
</organism>
<dbReference type="Pfam" id="PF03403">
    <property type="entry name" value="PAF-AH_p_II"/>
    <property type="match status" value="2"/>
</dbReference>
<feature type="chain" id="PRO_5002567369" description="1-alkyl-2-acetylglycerophosphocholine esterase" evidence="5">
    <location>
        <begin position="26"/>
        <end position="395"/>
    </location>
</feature>
<evidence type="ECO:0000313" key="7">
    <source>
        <dbReference type="Proteomes" id="UP000044602"/>
    </source>
</evidence>
<gene>
    <name evidence="6" type="ORF">BN1708_007405</name>
</gene>
<reference evidence="6 7" key="1">
    <citation type="submission" date="2015-05" db="EMBL/GenBank/DDBJ databases">
        <authorList>
            <person name="Wang D.B."/>
            <person name="Wang M."/>
        </authorList>
    </citation>
    <scope>NUCLEOTIDE SEQUENCE [LARGE SCALE GENOMIC DNA]</scope>
    <source>
        <strain evidence="6">VL1</strain>
    </source>
</reference>
<evidence type="ECO:0000256" key="5">
    <source>
        <dbReference type="SAM" id="SignalP"/>
    </source>
</evidence>
<dbReference type="Proteomes" id="UP000044602">
    <property type="component" value="Unassembled WGS sequence"/>
</dbReference>
<accession>A0A0G4MTD4</accession>
<name>A0A0G4MTD4_VERLO</name>
<dbReference type="SUPFAM" id="SSF53474">
    <property type="entry name" value="alpha/beta-Hydrolases"/>
    <property type="match status" value="1"/>
</dbReference>
<keyword evidence="3" id="KW-0442">Lipid degradation</keyword>
<dbReference type="InterPro" id="IPR029058">
    <property type="entry name" value="AB_hydrolase_fold"/>
</dbReference>
<dbReference type="PANTHER" id="PTHR10272">
    <property type="entry name" value="PLATELET-ACTIVATING FACTOR ACETYLHYDROLASE"/>
    <property type="match status" value="1"/>
</dbReference>
<keyword evidence="2" id="KW-0378">Hydrolase</keyword>
<feature type="signal peptide" evidence="5">
    <location>
        <begin position="1"/>
        <end position="25"/>
    </location>
</feature>
<evidence type="ECO:0000256" key="3">
    <source>
        <dbReference type="ARBA" id="ARBA00022963"/>
    </source>
</evidence>
<proteinExistence type="predicted"/>
<dbReference type="EC" id="3.1.1.47" evidence="1"/>
<dbReference type="AlphaFoldDB" id="A0A0G4MTD4"/>
<evidence type="ECO:0000256" key="1">
    <source>
        <dbReference type="ARBA" id="ARBA00013201"/>
    </source>
</evidence>
<evidence type="ECO:0000256" key="2">
    <source>
        <dbReference type="ARBA" id="ARBA00022801"/>
    </source>
</evidence>
<keyword evidence="4" id="KW-0443">Lipid metabolism</keyword>
<sequence length="395" mass="42723">MKRNSYYKTKMLLLNLIFVVEVASAVLVPQPPGPYAVAVEHVELVDHDRIDPFAPEADITRRFMASVFLPIESQYGCESQVVPYMPPPTASVFARPAELLGLPPAMVSSFEMAFCDISTIDLDAIADKEEFPLVVFSPGLGGTRFIYSAMARSLSSLGLIVLVLDHTYETAVVEFPDGSAVFSSDPELANSTVTLEGLHVRTADEIFLISQLSNKTLTDSLFGKFPGTFDPHRVVVSGHSFGGSTAAAAAHHDARVVGGLNFDSPILPPVDAEGFEGKSFVLVSQSIGNDSAPVPFWEDFYGNLKDAKMQLAMRDTKHYAFSDIQLLLTVYRVPAASQPLVDALFGKLDGRRVEGAMNEITVGLVELLFKNRTAPLRNVGGNPDIAVLLSNLPGC</sequence>
<keyword evidence="5" id="KW-0732">Signal</keyword>
<evidence type="ECO:0000256" key="4">
    <source>
        <dbReference type="ARBA" id="ARBA00023098"/>
    </source>
</evidence>